<protein>
    <submittedName>
        <fullName evidence="4">Acetylxylan esterase</fullName>
    </submittedName>
</protein>
<dbReference type="InterPro" id="IPR039069">
    <property type="entry name" value="CE7"/>
</dbReference>
<dbReference type="Pfam" id="PF05448">
    <property type="entry name" value="AXE1"/>
    <property type="match status" value="1"/>
</dbReference>
<dbReference type="GO" id="GO:0052689">
    <property type="term" value="F:carboxylic ester hydrolase activity"/>
    <property type="evidence" value="ECO:0007669"/>
    <property type="project" value="TreeGrafter"/>
</dbReference>
<dbReference type="PANTHER" id="PTHR40111">
    <property type="entry name" value="CEPHALOSPORIN-C DEACETYLASE"/>
    <property type="match status" value="1"/>
</dbReference>
<comment type="caution">
    <text evidence="4">The sequence shown here is derived from an EMBL/GenBank/DDBJ whole genome shotgun (WGS) entry which is preliminary data.</text>
</comment>
<dbReference type="Gene3D" id="3.40.50.1820">
    <property type="entry name" value="alpha/beta hydrolase"/>
    <property type="match status" value="1"/>
</dbReference>
<dbReference type="OrthoDB" id="9770528at2"/>
<name>A0A3P1SCL9_9ACTO</name>
<accession>A0A3P1SCL9</accession>
<feature type="domain" description="Acetyl xylan esterase" evidence="3">
    <location>
        <begin position="1"/>
        <end position="324"/>
    </location>
</feature>
<dbReference type="RefSeq" id="WP_124872369.1">
    <property type="nucleotide sequence ID" value="NZ_RQZF01000015.1"/>
</dbReference>
<feature type="active site" description="Charge relay system" evidence="1">
    <location>
        <position position="273"/>
    </location>
</feature>
<organism evidence="4 5">
    <name type="scientific">Schaalia canis</name>
    <dbReference type="NCBI Taxonomy" id="100469"/>
    <lineage>
        <taxon>Bacteria</taxon>
        <taxon>Bacillati</taxon>
        <taxon>Actinomycetota</taxon>
        <taxon>Actinomycetes</taxon>
        <taxon>Actinomycetales</taxon>
        <taxon>Actinomycetaceae</taxon>
        <taxon>Schaalia</taxon>
    </lineage>
</organism>
<dbReference type="InterPro" id="IPR008391">
    <property type="entry name" value="AXE1_dom"/>
</dbReference>
<dbReference type="GO" id="GO:0005976">
    <property type="term" value="P:polysaccharide metabolic process"/>
    <property type="evidence" value="ECO:0007669"/>
    <property type="project" value="TreeGrafter"/>
</dbReference>
<feature type="active site" description="Nucleophile" evidence="1">
    <location>
        <position position="187"/>
    </location>
</feature>
<feature type="binding site" evidence="2">
    <location>
        <position position="92"/>
    </location>
    <ligand>
        <name>substrate</name>
    </ligand>
</feature>
<proteinExistence type="predicted"/>
<sequence>MQWIDKPLDELQHYTGSTTEPPDFDEFWQRTLREHPFDPASVVAERVRTPLTTVDVWDVTFGGFANDPIRAWLLTPAGASGPLPTIIQFNGYGGGRGLPVDHLEWASAGYAHLFMDTRGQGAGWGSGGDTLDPHGTGPAFNGVMTKGIDSADTYYYRRCYVDAHHAVEAATHLPCVDSARLIVHGISQGGGLAIAAAALNPRVWAAMPDVPFLCDFPRAVGLTGALPYDEITQYLKVYRSRAARVFTVLSYFDGVNLARRARVPALFSTALMDEICPPSSVFAAYNRWGQTSGQAVERDIRVYTFNGHEGGERYQWQAQTEWLAGLLSDGTSSV</sequence>
<dbReference type="AlphaFoldDB" id="A0A3P1SCL9"/>
<feature type="active site" description="Charge relay system" evidence="1">
    <location>
        <position position="308"/>
    </location>
</feature>
<evidence type="ECO:0000256" key="1">
    <source>
        <dbReference type="PIRSR" id="PIRSR639069-1"/>
    </source>
</evidence>
<dbReference type="InterPro" id="IPR029058">
    <property type="entry name" value="AB_hydrolase_fold"/>
</dbReference>
<evidence type="ECO:0000313" key="4">
    <source>
        <dbReference type="EMBL" id="RRC94485.1"/>
    </source>
</evidence>
<dbReference type="PANTHER" id="PTHR40111:SF1">
    <property type="entry name" value="CEPHALOSPORIN-C DEACETYLASE"/>
    <property type="match status" value="1"/>
</dbReference>
<reference evidence="4 5" key="1">
    <citation type="submission" date="2018-11" db="EMBL/GenBank/DDBJ databases">
        <title>Genomes From Bacteria Associated with the Canine Oral Cavity: a Test Case for Automated Genome-Based Taxonomic Assignment.</title>
        <authorList>
            <person name="Coil D.A."/>
            <person name="Jospin G."/>
            <person name="Darling A.E."/>
            <person name="Wallis C."/>
            <person name="Davis I.J."/>
            <person name="Harris S."/>
            <person name="Eisen J.A."/>
            <person name="Holcombe L.J."/>
            <person name="O'Flynn C."/>
        </authorList>
    </citation>
    <scope>NUCLEOTIDE SEQUENCE [LARGE SCALE GENOMIC DNA]</scope>
    <source>
        <strain evidence="4 5">OH770</strain>
    </source>
</reference>
<evidence type="ECO:0000256" key="2">
    <source>
        <dbReference type="PIRSR" id="PIRSR639069-2"/>
    </source>
</evidence>
<evidence type="ECO:0000313" key="5">
    <source>
        <dbReference type="Proteomes" id="UP000280444"/>
    </source>
</evidence>
<dbReference type="SUPFAM" id="SSF53474">
    <property type="entry name" value="alpha/beta-Hydrolases"/>
    <property type="match status" value="1"/>
</dbReference>
<keyword evidence="5" id="KW-1185">Reference proteome</keyword>
<evidence type="ECO:0000259" key="3">
    <source>
        <dbReference type="Pfam" id="PF05448"/>
    </source>
</evidence>
<dbReference type="EMBL" id="RQZF01000015">
    <property type="protein sequence ID" value="RRC94485.1"/>
    <property type="molecule type" value="Genomic_DNA"/>
</dbReference>
<dbReference type="Proteomes" id="UP000280444">
    <property type="component" value="Unassembled WGS sequence"/>
</dbReference>
<gene>
    <name evidence="4" type="ORF">EII11_10100</name>
</gene>